<proteinExistence type="predicted"/>
<dbReference type="InterPro" id="IPR052533">
    <property type="entry name" value="WalJ/YycJ-like"/>
</dbReference>
<sequence length="266" mass="29477">MNGQAMALKFQVLASGSKGNAIYVASESTALLVDAGLSAKEVVRRMEGSDLSPRRLAAVLISHEHSDHIRGVGVLSRRFDLPVYLTQATLEGLPSQLGELAAAHIIQSGRTFSVGDLTVHPFALSHDAADPVGYLVEHNGCRLAICTDCGTVTQLVRARLQQCHGLILEANHDVHRLIHGPYAWHLKQRIRSRHGHLSNEECCDLLQEVNHRNLQVVVLAHLSEINNDPRLVRDTLGQKLRREQWHHVRFLIAAQDRTSPLCELNP</sequence>
<dbReference type="InterPro" id="IPR001279">
    <property type="entry name" value="Metallo-B-lactamas"/>
</dbReference>
<evidence type="ECO:0000313" key="2">
    <source>
        <dbReference type="EMBL" id="ROQ90204.1"/>
    </source>
</evidence>
<dbReference type="SUPFAM" id="SSF56281">
    <property type="entry name" value="Metallo-hydrolase/oxidoreductase"/>
    <property type="match status" value="1"/>
</dbReference>
<evidence type="ECO:0000313" key="3">
    <source>
        <dbReference type="Proteomes" id="UP000276223"/>
    </source>
</evidence>
<dbReference type="PANTHER" id="PTHR47619">
    <property type="entry name" value="METALLO-HYDROLASE YYCJ-RELATED"/>
    <property type="match status" value="1"/>
</dbReference>
<dbReference type="PANTHER" id="PTHR47619:SF1">
    <property type="entry name" value="EXODEOXYRIBONUCLEASE WALJ"/>
    <property type="match status" value="1"/>
</dbReference>
<evidence type="ECO:0000259" key="1">
    <source>
        <dbReference type="SMART" id="SM00849"/>
    </source>
</evidence>
<dbReference type="InterPro" id="IPR036866">
    <property type="entry name" value="RibonucZ/Hydroxyglut_hydro"/>
</dbReference>
<accession>A0A3N1UG10</accession>
<comment type="caution">
    <text evidence="2">The sequence shown here is derived from an EMBL/GenBank/DDBJ whole genome shotgun (WGS) entry which is preliminary data.</text>
</comment>
<dbReference type="EMBL" id="RJVA01000015">
    <property type="protein sequence ID" value="ROQ90204.1"/>
    <property type="molecule type" value="Genomic_DNA"/>
</dbReference>
<protein>
    <submittedName>
        <fullName evidence="2">Phosphoribosyl 1,2-cyclic phosphodiesterase</fullName>
    </submittedName>
</protein>
<dbReference type="Gene3D" id="3.60.15.10">
    <property type="entry name" value="Ribonuclease Z/Hydroxyacylglutathione hydrolase-like"/>
    <property type="match status" value="1"/>
</dbReference>
<feature type="domain" description="Metallo-beta-lactamase" evidence="1">
    <location>
        <begin position="18"/>
        <end position="194"/>
    </location>
</feature>
<organism evidence="2 3">
    <name type="scientific">Desulfosoma caldarium</name>
    <dbReference type="NCBI Taxonomy" id="610254"/>
    <lineage>
        <taxon>Bacteria</taxon>
        <taxon>Pseudomonadati</taxon>
        <taxon>Thermodesulfobacteriota</taxon>
        <taxon>Syntrophobacteria</taxon>
        <taxon>Syntrophobacterales</taxon>
        <taxon>Syntrophobacteraceae</taxon>
        <taxon>Desulfosoma</taxon>
    </lineage>
</organism>
<keyword evidence="3" id="KW-1185">Reference proteome</keyword>
<reference evidence="2 3" key="1">
    <citation type="submission" date="2018-11" db="EMBL/GenBank/DDBJ databases">
        <title>Genomic Encyclopedia of Type Strains, Phase IV (KMG-IV): sequencing the most valuable type-strain genomes for metagenomic binning, comparative biology and taxonomic classification.</title>
        <authorList>
            <person name="Goeker M."/>
        </authorList>
    </citation>
    <scope>NUCLEOTIDE SEQUENCE [LARGE SCALE GENOMIC DNA]</scope>
    <source>
        <strain evidence="2 3">DSM 22027</strain>
    </source>
</reference>
<dbReference type="Proteomes" id="UP000276223">
    <property type="component" value="Unassembled WGS sequence"/>
</dbReference>
<dbReference type="SMART" id="SM00849">
    <property type="entry name" value="Lactamase_B"/>
    <property type="match status" value="1"/>
</dbReference>
<dbReference type="Pfam" id="PF12706">
    <property type="entry name" value="Lactamase_B_2"/>
    <property type="match status" value="1"/>
</dbReference>
<gene>
    <name evidence="2" type="ORF">EDC27_2819</name>
</gene>
<dbReference type="AlphaFoldDB" id="A0A3N1UG10"/>
<name>A0A3N1UG10_9BACT</name>